<evidence type="ECO:0000256" key="2">
    <source>
        <dbReference type="ARBA" id="ARBA00022630"/>
    </source>
</evidence>
<feature type="chain" id="PRO_5035296264" description="FAD-dependent oxidoreductase 2 FAD-binding domain-containing protein" evidence="5">
    <location>
        <begin position="21"/>
        <end position="436"/>
    </location>
</feature>
<feature type="signal peptide" evidence="5">
    <location>
        <begin position="1"/>
        <end position="20"/>
    </location>
</feature>
<dbReference type="Gene3D" id="3.90.700.10">
    <property type="entry name" value="Succinate dehydrogenase/fumarate reductase flavoprotein, catalytic domain"/>
    <property type="match status" value="1"/>
</dbReference>
<dbReference type="EMBL" id="JAGTXO010000006">
    <property type="protein sequence ID" value="KAG8467299.1"/>
    <property type="molecule type" value="Genomic_DNA"/>
</dbReference>
<evidence type="ECO:0000256" key="5">
    <source>
        <dbReference type="SAM" id="SignalP"/>
    </source>
</evidence>
<dbReference type="GO" id="GO:0016491">
    <property type="term" value="F:oxidoreductase activity"/>
    <property type="evidence" value="ECO:0007669"/>
    <property type="project" value="UniProtKB-KW"/>
</dbReference>
<evidence type="ECO:0000313" key="8">
    <source>
        <dbReference type="Proteomes" id="UP000751190"/>
    </source>
</evidence>
<keyword evidence="5" id="KW-0732">Signal</keyword>
<dbReference type="AlphaFoldDB" id="A0A8J5XVI8"/>
<accession>A0A8J5XVI8</accession>
<keyword evidence="2" id="KW-0285">Flavoprotein</keyword>
<dbReference type="Pfam" id="PF00890">
    <property type="entry name" value="FAD_binding_2"/>
    <property type="match status" value="2"/>
</dbReference>
<keyword evidence="4" id="KW-0560">Oxidoreductase</keyword>
<dbReference type="InterPro" id="IPR050315">
    <property type="entry name" value="FAD-oxidoreductase_2"/>
</dbReference>
<protein>
    <recommendedName>
        <fullName evidence="6">FAD-dependent oxidoreductase 2 FAD-binding domain-containing protein</fullName>
    </recommendedName>
</protein>
<dbReference type="SUPFAM" id="SSF51905">
    <property type="entry name" value="FAD/NAD(P)-binding domain"/>
    <property type="match status" value="1"/>
</dbReference>
<organism evidence="7 8">
    <name type="scientific">Diacronema lutheri</name>
    <name type="common">Unicellular marine alga</name>
    <name type="synonym">Monochrysis lutheri</name>
    <dbReference type="NCBI Taxonomy" id="2081491"/>
    <lineage>
        <taxon>Eukaryota</taxon>
        <taxon>Haptista</taxon>
        <taxon>Haptophyta</taxon>
        <taxon>Pavlovophyceae</taxon>
        <taxon>Pavlovales</taxon>
        <taxon>Pavlovaceae</taxon>
        <taxon>Diacronema</taxon>
    </lineage>
</organism>
<keyword evidence="3" id="KW-0274">FAD</keyword>
<feature type="domain" description="FAD-dependent oxidoreductase 2 FAD-binding" evidence="6">
    <location>
        <begin position="198"/>
        <end position="403"/>
    </location>
</feature>
<dbReference type="OMA" id="MAWAHGA"/>
<evidence type="ECO:0000313" key="7">
    <source>
        <dbReference type="EMBL" id="KAG8467299.1"/>
    </source>
</evidence>
<dbReference type="OrthoDB" id="10252157at2759"/>
<dbReference type="InterPro" id="IPR027477">
    <property type="entry name" value="Succ_DH/fumarate_Rdtase_cat_sf"/>
</dbReference>
<gene>
    <name evidence="7" type="ORF">KFE25_000615</name>
</gene>
<evidence type="ECO:0000256" key="3">
    <source>
        <dbReference type="ARBA" id="ARBA00022827"/>
    </source>
</evidence>
<keyword evidence="8" id="KW-1185">Reference proteome</keyword>
<dbReference type="InterPro" id="IPR036188">
    <property type="entry name" value="FAD/NAD-bd_sf"/>
</dbReference>
<name>A0A8J5XVI8_DIALT</name>
<feature type="domain" description="FAD-dependent oxidoreductase 2 FAD-binding" evidence="6">
    <location>
        <begin position="31"/>
        <end position="194"/>
    </location>
</feature>
<dbReference type="SUPFAM" id="SSF56425">
    <property type="entry name" value="Succinate dehydrogenase/fumarate reductase flavoprotein, catalytic domain"/>
    <property type="match status" value="1"/>
</dbReference>
<evidence type="ECO:0000259" key="6">
    <source>
        <dbReference type="Pfam" id="PF00890"/>
    </source>
</evidence>
<dbReference type="PANTHER" id="PTHR43400">
    <property type="entry name" value="FUMARATE REDUCTASE"/>
    <property type="match status" value="1"/>
</dbReference>
<dbReference type="PANTHER" id="PTHR43400:SF7">
    <property type="entry name" value="FAD-DEPENDENT OXIDOREDUCTASE 2 FAD BINDING DOMAIN-CONTAINING PROTEIN"/>
    <property type="match status" value="1"/>
</dbReference>
<sequence>MMPVANRVVVCLVAVALGVAELAPGPRRPRVVIVGGGLAGLSAAVEARRTSDVHVELVDKEPCLGGSSRLACDGISVLVAPADGGLSARIWPADGYELFVEDALRAGAGLADEALLRMLVRQSANVPAFVHSLGVRLGAAVRAPGHCRTRTLRPVEAVHSTERTLISALKDALRADPSVRVHTGVRVVDLLLRSDGSLAQVHFSPVAIVDPSAPDAPCKLEVPLDLCAAGAVLLDSSGRRFVDELAPCAKVAEAMLALPSRTATLLVDAPAVQAAGLANVLRSYEERGLVRRALGLDAVARTLGVDPLVLETEIEAYAVAQAWGVDPLGKTAFPTRLELSAEPGREAFLMSVTPALRGTLGGLRIDEDARVLAARGGPIVGLFAAGEVCGGVHGADCLPGNAVLECLVFGRTAGRTAALAARAAVAFDRATDDGER</sequence>
<dbReference type="Gene3D" id="3.50.50.60">
    <property type="entry name" value="FAD/NAD(P)-binding domain"/>
    <property type="match status" value="2"/>
</dbReference>
<reference evidence="7" key="1">
    <citation type="submission" date="2021-05" db="EMBL/GenBank/DDBJ databases">
        <title>The genome of the haptophyte Pavlova lutheri (Diacronema luteri, Pavlovales) - a model for lipid biosynthesis in eukaryotic algae.</title>
        <authorList>
            <person name="Hulatt C.J."/>
            <person name="Posewitz M.C."/>
        </authorList>
    </citation>
    <scope>NUCLEOTIDE SEQUENCE</scope>
    <source>
        <strain evidence="7">NIVA-4/92</strain>
    </source>
</reference>
<evidence type="ECO:0000256" key="1">
    <source>
        <dbReference type="ARBA" id="ARBA00001974"/>
    </source>
</evidence>
<evidence type="ECO:0000256" key="4">
    <source>
        <dbReference type="ARBA" id="ARBA00023002"/>
    </source>
</evidence>
<comment type="caution">
    <text evidence="7">The sequence shown here is derived from an EMBL/GenBank/DDBJ whole genome shotgun (WGS) entry which is preliminary data.</text>
</comment>
<comment type="cofactor">
    <cofactor evidence="1">
        <name>FAD</name>
        <dbReference type="ChEBI" id="CHEBI:57692"/>
    </cofactor>
</comment>
<dbReference type="InterPro" id="IPR003953">
    <property type="entry name" value="FAD-dep_OxRdtase_2_FAD-bd"/>
</dbReference>
<dbReference type="Proteomes" id="UP000751190">
    <property type="component" value="Unassembled WGS sequence"/>
</dbReference>
<proteinExistence type="predicted"/>